<keyword evidence="8" id="KW-1185">Reference proteome</keyword>
<dbReference type="EMBL" id="QOVN01000009">
    <property type="protein sequence ID" value="RXG27164.1"/>
    <property type="molecule type" value="Genomic_DNA"/>
</dbReference>
<feature type="transmembrane region" description="Helical" evidence="2">
    <location>
        <begin position="247"/>
        <end position="265"/>
    </location>
</feature>
<sequence length="266" mass="29207">MKSSYFNMLCWVTMILCFSSCVSRKDTTYFYEPDELEVPALIAMEQPAKSFITIQPNDELTITVSAIEQEAALPFNPPVVGASNVSNGAVSVGGTPQLQTYLVDSNGNIEFPVLGTIYVRGLTRVALAEKLKGMIAAYVTNPIVNVKLSNFQVSVLGAVQRPGTYTISNEYLTIPKALGLAGDMQIYGRRDNVLVMREENGKVTKAYLDLTDNSVIDSEYYYLKQNDVLYVELNDSQRQAGSLNPNSGLFISVASVLISLVVLFVR</sequence>
<dbReference type="InterPro" id="IPR003715">
    <property type="entry name" value="Poly_export_N"/>
</dbReference>
<dbReference type="Proteomes" id="UP000184240">
    <property type="component" value="Unassembled WGS sequence"/>
</dbReference>
<evidence type="ECO:0000313" key="7">
    <source>
        <dbReference type="Proteomes" id="UP000184240"/>
    </source>
</evidence>
<evidence type="ECO:0000313" key="6">
    <source>
        <dbReference type="EMBL" id="SHH60617.1"/>
    </source>
</evidence>
<evidence type="ECO:0000256" key="3">
    <source>
        <dbReference type="SAM" id="SignalP"/>
    </source>
</evidence>
<dbReference type="STRING" id="573501.SAMN04487999_0624"/>
<keyword evidence="2" id="KW-1133">Transmembrane helix</keyword>
<evidence type="ECO:0000256" key="1">
    <source>
        <dbReference type="ARBA" id="ARBA00022729"/>
    </source>
</evidence>
<dbReference type="InterPro" id="IPR049712">
    <property type="entry name" value="Poly_export"/>
</dbReference>
<feature type="chain" id="PRO_5012590167" evidence="3">
    <location>
        <begin position="25"/>
        <end position="266"/>
    </location>
</feature>
<reference evidence="5 8" key="3">
    <citation type="submission" date="2018-07" db="EMBL/GenBank/DDBJ databases">
        <title>Leeuwenhoekiella genomics.</title>
        <authorList>
            <person name="Tahon G."/>
            <person name="Willems A."/>
        </authorList>
    </citation>
    <scope>NUCLEOTIDE SEQUENCE [LARGE SCALE GENOMIC DNA]</scope>
    <source>
        <strain evidence="5 8">LMG 24856</strain>
    </source>
</reference>
<dbReference type="PANTHER" id="PTHR33619">
    <property type="entry name" value="POLYSACCHARIDE EXPORT PROTEIN GFCE-RELATED"/>
    <property type="match status" value="1"/>
</dbReference>
<evidence type="ECO:0000256" key="2">
    <source>
        <dbReference type="SAM" id="Phobius"/>
    </source>
</evidence>
<feature type="domain" description="Polysaccharide export protein N-terminal" evidence="4">
    <location>
        <begin position="48"/>
        <end position="148"/>
    </location>
</feature>
<dbReference type="Proteomes" id="UP000290037">
    <property type="component" value="Unassembled WGS sequence"/>
</dbReference>
<dbReference type="RefSeq" id="WP_072980227.1">
    <property type="nucleotide sequence ID" value="NZ_FQXT01000001.1"/>
</dbReference>
<evidence type="ECO:0000259" key="4">
    <source>
        <dbReference type="Pfam" id="PF02563"/>
    </source>
</evidence>
<feature type="signal peptide" evidence="3">
    <location>
        <begin position="1"/>
        <end position="24"/>
    </location>
</feature>
<organism evidence="6 7">
    <name type="scientific">Leeuwenhoekiella palythoae</name>
    <dbReference type="NCBI Taxonomy" id="573501"/>
    <lineage>
        <taxon>Bacteria</taxon>
        <taxon>Pseudomonadati</taxon>
        <taxon>Bacteroidota</taxon>
        <taxon>Flavobacteriia</taxon>
        <taxon>Flavobacteriales</taxon>
        <taxon>Flavobacteriaceae</taxon>
        <taxon>Leeuwenhoekiella</taxon>
    </lineage>
</organism>
<dbReference type="PANTHER" id="PTHR33619:SF3">
    <property type="entry name" value="POLYSACCHARIDE EXPORT PROTEIN GFCE-RELATED"/>
    <property type="match status" value="1"/>
</dbReference>
<dbReference type="GO" id="GO:0015159">
    <property type="term" value="F:polysaccharide transmembrane transporter activity"/>
    <property type="evidence" value="ECO:0007669"/>
    <property type="project" value="InterPro"/>
</dbReference>
<gene>
    <name evidence="5" type="ORF">DSM01_3238</name>
    <name evidence="6" type="ORF">SAMN04487999_0624</name>
</gene>
<dbReference type="AlphaFoldDB" id="A0A1M5UCC6"/>
<keyword evidence="2" id="KW-0812">Transmembrane</keyword>
<keyword evidence="2" id="KW-0472">Membrane</keyword>
<dbReference type="Gene3D" id="3.30.1950.10">
    <property type="entry name" value="wza like domain"/>
    <property type="match status" value="1"/>
</dbReference>
<evidence type="ECO:0000313" key="8">
    <source>
        <dbReference type="Proteomes" id="UP000290037"/>
    </source>
</evidence>
<dbReference type="OrthoDB" id="662756at2"/>
<dbReference type="EMBL" id="FQXT01000001">
    <property type="protein sequence ID" value="SHH60617.1"/>
    <property type="molecule type" value="Genomic_DNA"/>
</dbReference>
<protein>
    <submittedName>
        <fullName evidence="6">Polysaccharide export outer membrane protein</fullName>
    </submittedName>
</protein>
<name>A0A1M5UCC6_9FLAO</name>
<reference evidence="6" key="1">
    <citation type="submission" date="2016-11" db="EMBL/GenBank/DDBJ databases">
        <authorList>
            <person name="Jaros S."/>
            <person name="Januszkiewicz K."/>
            <person name="Wedrychowicz H."/>
        </authorList>
    </citation>
    <scope>NUCLEOTIDE SEQUENCE [LARGE SCALE GENOMIC DNA]</scope>
    <source>
        <strain evidence="6">DSM 19859</strain>
    </source>
</reference>
<evidence type="ECO:0000313" key="5">
    <source>
        <dbReference type="EMBL" id="RXG27164.1"/>
    </source>
</evidence>
<reference evidence="7" key="2">
    <citation type="submission" date="2016-11" db="EMBL/GenBank/DDBJ databases">
        <authorList>
            <person name="Varghese N."/>
            <person name="Submissions S."/>
        </authorList>
    </citation>
    <scope>NUCLEOTIDE SEQUENCE [LARGE SCALE GENOMIC DNA]</scope>
    <source>
        <strain evidence="7">DSM 19859</strain>
    </source>
</reference>
<accession>A0A1M5UCC6</accession>
<dbReference type="Pfam" id="PF02563">
    <property type="entry name" value="Poly_export"/>
    <property type="match status" value="1"/>
</dbReference>
<keyword evidence="1 3" id="KW-0732">Signal</keyword>
<proteinExistence type="predicted"/>